<organism evidence="2">
    <name type="scientific">Ixodes ricinus</name>
    <name type="common">Common tick</name>
    <name type="synonym">Acarus ricinus</name>
    <dbReference type="NCBI Taxonomy" id="34613"/>
    <lineage>
        <taxon>Eukaryota</taxon>
        <taxon>Metazoa</taxon>
        <taxon>Ecdysozoa</taxon>
        <taxon>Arthropoda</taxon>
        <taxon>Chelicerata</taxon>
        <taxon>Arachnida</taxon>
        <taxon>Acari</taxon>
        <taxon>Parasitiformes</taxon>
        <taxon>Ixodida</taxon>
        <taxon>Ixodoidea</taxon>
        <taxon>Ixodidae</taxon>
        <taxon>Ixodinae</taxon>
        <taxon>Ixodes</taxon>
    </lineage>
</organism>
<keyword evidence="1" id="KW-0472">Membrane</keyword>
<feature type="transmembrane region" description="Helical" evidence="1">
    <location>
        <begin position="12"/>
        <end position="33"/>
    </location>
</feature>
<name>A0A6B0U2G4_IXORI</name>
<dbReference type="AlphaFoldDB" id="A0A6B0U2G4"/>
<protein>
    <submittedName>
        <fullName evidence="2">Putative secreted protein</fullName>
    </submittedName>
</protein>
<keyword evidence="1" id="KW-1133">Transmembrane helix</keyword>
<sequence>MAMQLYSTAAMALNLAVAYLYSCVSVVTGYPAIAASTRVVAQLDLPVLCNCCSFQLCLCHLGQIGISWFLVPGLHPRTLIMVCRSEMVIHKL</sequence>
<evidence type="ECO:0000313" key="2">
    <source>
        <dbReference type="EMBL" id="MXU86642.1"/>
    </source>
</evidence>
<evidence type="ECO:0000256" key="1">
    <source>
        <dbReference type="SAM" id="Phobius"/>
    </source>
</evidence>
<keyword evidence="1" id="KW-0812">Transmembrane</keyword>
<proteinExistence type="predicted"/>
<reference evidence="2" key="1">
    <citation type="submission" date="2019-12" db="EMBL/GenBank/DDBJ databases">
        <title>An insight into the sialome of adult female Ixodes ricinus ticks feeding for 6 days.</title>
        <authorList>
            <person name="Perner J."/>
            <person name="Ribeiro J.M.C."/>
        </authorList>
    </citation>
    <scope>NUCLEOTIDE SEQUENCE</scope>
    <source>
        <strain evidence="2">Semi-engorged</strain>
        <tissue evidence="2">Salivary glands</tissue>
    </source>
</reference>
<accession>A0A6B0U2G4</accession>
<dbReference type="EMBL" id="GIFC01004559">
    <property type="protein sequence ID" value="MXU86642.1"/>
    <property type="molecule type" value="Transcribed_RNA"/>
</dbReference>